<feature type="domain" description="LysM" evidence="1">
    <location>
        <begin position="36"/>
        <end position="87"/>
    </location>
</feature>
<dbReference type="EMBL" id="RSFW01000006">
    <property type="protein sequence ID" value="RSD28824.1"/>
    <property type="molecule type" value="Genomic_DNA"/>
</dbReference>
<dbReference type="PROSITE" id="PS51782">
    <property type="entry name" value="LYSM"/>
    <property type="match status" value="1"/>
</dbReference>
<name>A0A427TWN9_9BACI</name>
<dbReference type="RefSeq" id="WP_125478786.1">
    <property type="nucleotide sequence ID" value="NZ_RSFW01000006.1"/>
</dbReference>
<accession>A0A427TWN9</accession>
<dbReference type="OrthoDB" id="2679564at2"/>
<gene>
    <name evidence="2" type="ORF">EJA10_04435</name>
</gene>
<dbReference type="Gene3D" id="3.10.350.10">
    <property type="entry name" value="LysM domain"/>
    <property type="match status" value="1"/>
</dbReference>
<comment type="caution">
    <text evidence="2">The sequence shown here is derived from an EMBL/GenBank/DDBJ whole genome shotgun (WGS) entry which is preliminary data.</text>
</comment>
<protein>
    <submittedName>
        <fullName evidence="2">LysM peptidoglycan-binding domain-containing protein</fullName>
    </submittedName>
</protein>
<reference evidence="3" key="1">
    <citation type="submission" date="2018-12" db="EMBL/GenBank/DDBJ databases">
        <title>Bacillus chawlae sp. nov., Bacillus glennii sp. nov., and Bacillus saganii sp. nov. Isolated from the Vehicle Assembly Building at Kennedy Space Center where the Viking Spacecraft were Assembled.</title>
        <authorList>
            <person name="Seuylemezian A."/>
            <person name="Vaishampayan P."/>
        </authorList>
    </citation>
    <scope>NUCLEOTIDE SEQUENCE [LARGE SCALE GENOMIC DNA]</scope>
    <source>
        <strain evidence="3">DSM 13966</strain>
    </source>
</reference>
<evidence type="ECO:0000313" key="3">
    <source>
        <dbReference type="Proteomes" id="UP000279911"/>
    </source>
</evidence>
<sequence length="104" mass="11802">MKKLWNNYSYAIVLLAVSLMFTLVAKVHLNTDDAYITVTIEEGQSLWELSESFGHKHNLSDREFISWVEKENGIIGERIYPGDEIVIPVIADHLEPTQIAGAEE</sequence>
<evidence type="ECO:0000313" key="2">
    <source>
        <dbReference type="EMBL" id="RSD28824.1"/>
    </source>
</evidence>
<dbReference type="InterPro" id="IPR036779">
    <property type="entry name" value="LysM_dom_sf"/>
</dbReference>
<evidence type="ECO:0000259" key="1">
    <source>
        <dbReference type="PROSITE" id="PS51782"/>
    </source>
</evidence>
<dbReference type="AlphaFoldDB" id="A0A427TWN9"/>
<proteinExistence type="predicted"/>
<organism evidence="2 3">
    <name type="scientific">Mesobacillus subterraneus</name>
    <dbReference type="NCBI Taxonomy" id="285983"/>
    <lineage>
        <taxon>Bacteria</taxon>
        <taxon>Bacillati</taxon>
        <taxon>Bacillota</taxon>
        <taxon>Bacilli</taxon>
        <taxon>Bacillales</taxon>
        <taxon>Bacillaceae</taxon>
        <taxon>Mesobacillus</taxon>
    </lineage>
</organism>
<dbReference type="Proteomes" id="UP000279911">
    <property type="component" value="Unassembled WGS sequence"/>
</dbReference>
<dbReference type="InterPro" id="IPR018392">
    <property type="entry name" value="LysM"/>
</dbReference>